<keyword evidence="2" id="KW-1185">Reference proteome</keyword>
<sequence>MAHPNTREMDVARSLLHMATPGDDQNVPAIDHPGTVRPTRQRVIKREHNAANGVGAGAPHQGHHQPVMLHAQTPMHYQQTVLNHNPQNLREHLVRQQLIAGIAPQNVLPMNTLHVPQENIIPRRAPALLQFTRDGVTVPHVQAAAFNNQAGAFAGPFPGLPYEGHTNPIPVFQRPATALDMNRVRTYPAPAPAHNFGGYPHNMHQAQGYYGPLAPHPQNLGPYTGNALNQHGFMEAPTRIPSVNGHGYVNNPYGWALKPDPDASQRPHGHFVHLPETSHTQGFQGIPKLKTEPIHEEYGTGNTDGVEDVVRTMIDVEPPAPRWNIQQQQQPNAVRTQDPMLSYHKFNILLSLLDHPEIALHVTGHLRVHDVMSLQAVSRSFRAFVVKYLPRIIKLQTQSRLRTASYVFPWRCYQKLWYTRPAAHTELPEGTVMCANDSLVAYSASFRWLQMVRHRDHTVYYIMKALDAAGYNVPHRFKPALLKLWLLMDIPDTKRRLWTIQNKNLWRDLDLFGAIFFIIRLDMYVKVKRSNPTGGQRRLIMAQKGLTFCYKVLNGEALKDDMELLKAFVRWRYNLLPEQNMNNEEIFGVPLAEVGSLQYEGYGKDRTAELLRPDQLILREAQRRRLDLKDMYQRIFIHAQEKMFTACDRHHSPWDEEMKIALELKNSVNNLKAACKLD</sequence>
<evidence type="ECO:0008006" key="3">
    <source>
        <dbReference type="Google" id="ProtNLM"/>
    </source>
</evidence>
<accession>A0A0U5CN87</accession>
<dbReference type="EMBL" id="CDMC01000002">
    <property type="protein sequence ID" value="CEN60292.1"/>
    <property type="molecule type" value="Genomic_DNA"/>
</dbReference>
<dbReference type="OrthoDB" id="4966at2759"/>
<name>A0A0U5CN87_ASPCI</name>
<dbReference type="OMA" id="GALQYEG"/>
<evidence type="ECO:0000313" key="2">
    <source>
        <dbReference type="Proteomes" id="UP000054771"/>
    </source>
</evidence>
<evidence type="ECO:0000313" key="1">
    <source>
        <dbReference type="EMBL" id="CEN60292.1"/>
    </source>
</evidence>
<organism evidence="1 2">
    <name type="scientific">Aspergillus calidoustus</name>
    <dbReference type="NCBI Taxonomy" id="454130"/>
    <lineage>
        <taxon>Eukaryota</taxon>
        <taxon>Fungi</taxon>
        <taxon>Dikarya</taxon>
        <taxon>Ascomycota</taxon>
        <taxon>Pezizomycotina</taxon>
        <taxon>Eurotiomycetes</taxon>
        <taxon>Eurotiomycetidae</taxon>
        <taxon>Eurotiales</taxon>
        <taxon>Aspergillaceae</taxon>
        <taxon>Aspergillus</taxon>
        <taxon>Aspergillus subgen. Nidulantes</taxon>
    </lineage>
</organism>
<dbReference type="Proteomes" id="UP000054771">
    <property type="component" value="Unassembled WGS sequence"/>
</dbReference>
<dbReference type="STRING" id="454130.A0A0U5CN87"/>
<dbReference type="AlphaFoldDB" id="A0A0U5CN87"/>
<proteinExistence type="predicted"/>
<protein>
    <recommendedName>
        <fullName evidence="3">F-box domain-containing protein</fullName>
    </recommendedName>
</protein>
<gene>
    <name evidence="1" type="ORF">ASPCAL02733</name>
</gene>
<reference evidence="2" key="1">
    <citation type="journal article" date="2016" name="Genome Announc.">
        <title>Draft genome sequences of fungus Aspergillus calidoustus.</title>
        <authorList>
            <person name="Horn F."/>
            <person name="Linde J."/>
            <person name="Mattern D.J."/>
            <person name="Walther G."/>
            <person name="Guthke R."/>
            <person name="Scherlach K."/>
            <person name="Martin K."/>
            <person name="Brakhage A.A."/>
            <person name="Petzke L."/>
            <person name="Valiante V."/>
        </authorList>
    </citation>
    <scope>NUCLEOTIDE SEQUENCE [LARGE SCALE GENOMIC DNA]</scope>
    <source>
        <strain evidence="2">SF006504</strain>
    </source>
</reference>